<proteinExistence type="predicted"/>
<organism evidence="2 3">
    <name type="scientific">Actinomyces johnsonii</name>
    <dbReference type="NCBI Taxonomy" id="544581"/>
    <lineage>
        <taxon>Bacteria</taxon>
        <taxon>Bacillati</taxon>
        <taxon>Actinomycetota</taxon>
        <taxon>Actinomycetes</taxon>
        <taxon>Actinomycetales</taxon>
        <taxon>Actinomycetaceae</taxon>
        <taxon>Actinomyces</taxon>
    </lineage>
</organism>
<accession>A0A508AA76</accession>
<keyword evidence="1" id="KW-0472">Membrane</keyword>
<comment type="caution">
    <text evidence="2">The sequence shown here is derived from an EMBL/GenBank/DDBJ whole genome shotgun (WGS) entry which is preliminary data.</text>
</comment>
<dbReference type="EMBL" id="VICB01000013">
    <property type="protein sequence ID" value="TQD42692.1"/>
    <property type="molecule type" value="Genomic_DNA"/>
</dbReference>
<gene>
    <name evidence="2" type="ORF">FK256_08605</name>
</gene>
<sequence>MLNTAANWATIFSAVPVAIAALVFLFRTVPKAVNQPKGLRLGLESAIDDPGCCVHITNYGPVEHYISRVGAMPAHLRPRWSVCTKRINPKGDLRKSLAVFTVWATIDQTIEPGRHLPLLVPQPLPLDRELPDYELESRRGITRRYNSWLKQDRPGGPLPLVPYVLLGDGSVVLGKKTRIQPPPQCLPEGLLCASARDSHRA</sequence>
<evidence type="ECO:0000313" key="3">
    <source>
        <dbReference type="Proteomes" id="UP000319010"/>
    </source>
</evidence>
<keyword evidence="1" id="KW-1133">Transmembrane helix</keyword>
<dbReference type="Proteomes" id="UP000319010">
    <property type="component" value="Unassembled WGS sequence"/>
</dbReference>
<name>A0A508AA76_9ACTO</name>
<dbReference type="AlphaFoldDB" id="A0A508AA76"/>
<reference evidence="2 3" key="1">
    <citation type="submission" date="2019-06" db="EMBL/GenBank/DDBJ databases">
        <title>Draft genome sequence of Actinomyces johnsonii CCUG 34287T.</title>
        <authorList>
            <person name="Salva-Serra F."/>
            <person name="Cardew S."/>
            <person name="Moore E."/>
        </authorList>
    </citation>
    <scope>NUCLEOTIDE SEQUENCE [LARGE SCALE GENOMIC DNA]</scope>
    <source>
        <strain evidence="2 3">CCUG 34287</strain>
    </source>
</reference>
<protein>
    <submittedName>
        <fullName evidence="2">Uncharacterized protein</fullName>
    </submittedName>
</protein>
<feature type="transmembrane region" description="Helical" evidence="1">
    <location>
        <begin position="6"/>
        <end position="26"/>
    </location>
</feature>
<evidence type="ECO:0000313" key="2">
    <source>
        <dbReference type="EMBL" id="TQD42692.1"/>
    </source>
</evidence>
<keyword evidence="1" id="KW-0812">Transmembrane</keyword>
<evidence type="ECO:0000256" key="1">
    <source>
        <dbReference type="SAM" id="Phobius"/>
    </source>
</evidence>
<dbReference type="RefSeq" id="WP_170197935.1">
    <property type="nucleotide sequence ID" value="NZ_JASPFB010000008.1"/>
</dbReference>